<reference evidence="1 2" key="1">
    <citation type="submission" date="2016-06" db="EMBL/GenBank/DDBJ databases">
        <title>Respiratory ammonification of nitrate coupled to the oxidation of elemental sulfur in deep-sea autotrophic thermophilic bacteria.</title>
        <authorList>
            <person name="Slobodkina G.B."/>
            <person name="Mardanov A.V."/>
            <person name="Ravin N.V."/>
            <person name="Frolova A.A."/>
            <person name="Viryasiv M.B."/>
            <person name="Chernyh N.A."/>
            <person name="Bonch-Osmolovskaya E.A."/>
            <person name="Slobodkin A.I."/>
        </authorList>
    </citation>
    <scope>NUCLEOTIDE SEQUENCE [LARGE SCALE GENOMIC DNA]</scope>
    <source>
        <strain evidence="1 2">S69</strain>
    </source>
</reference>
<evidence type="ECO:0000313" key="1">
    <source>
        <dbReference type="EMBL" id="OCC14145.1"/>
    </source>
</evidence>
<keyword evidence="2" id="KW-1185">Reference proteome</keyword>
<proteinExistence type="predicted"/>
<dbReference type="AlphaFoldDB" id="A0A1B9F2V4"/>
<organism evidence="1 2">
    <name type="scientific">Dissulfuribacter thermophilus</name>
    <dbReference type="NCBI Taxonomy" id="1156395"/>
    <lineage>
        <taxon>Bacteria</taxon>
        <taxon>Pseudomonadati</taxon>
        <taxon>Thermodesulfobacteriota</taxon>
        <taxon>Dissulfuribacteria</taxon>
        <taxon>Dissulfuribacterales</taxon>
        <taxon>Dissulfuribacteraceae</taxon>
        <taxon>Dissulfuribacter</taxon>
    </lineage>
</organism>
<name>A0A1B9F2V4_9BACT</name>
<evidence type="ECO:0000313" key="2">
    <source>
        <dbReference type="Proteomes" id="UP000093080"/>
    </source>
</evidence>
<gene>
    <name evidence="1" type="ORF">DBT_2449</name>
</gene>
<accession>A0A1B9F2V4</accession>
<dbReference type="Proteomes" id="UP000093080">
    <property type="component" value="Unassembled WGS sequence"/>
</dbReference>
<protein>
    <submittedName>
        <fullName evidence="1">Uncharacterized protein</fullName>
    </submittedName>
</protein>
<comment type="caution">
    <text evidence="1">The sequence shown here is derived from an EMBL/GenBank/DDBJ whole genome shotgun (WGS) entry which is preliminary data.</text>
</comment>
<sequence length="38" mass="4125">MTSADSCALTFRLAPQGAEGRPFACLLFFDLTFQAETP</sequence>
<dbReference type="EMBL" id="MAGO01000020">
    <property type="protein sequence ID" value="OCC14145.1"/>
    <property type="molecule type" value="Genomic_DNA"/>
</dbReference>
<dbReference type="STRING" id="1156395.DBT_2449"/>